<organism evidence="4 5">
    <name type="scientific">Anolis carolinensis</name>
    <name type="common">Green anole</name>
    <name type="synonym">American chameleon</name>
    <dbReference type="NCBI Taxonomy" id="28377"/>
    <lineage>
        <taxon>Eukaryota</taxon>
        <taxon>Metazoa</taxon>
        <taxon>Chordata</taxon>
        <taxon>Craniata</taxon>
        <taxon>Vertebrata</taxon>
        <taxon>Euteleostomi</taxon>
        <taxon>Lepidosauria</taxon>
        <taxon>Squamata</taxon>
        <taxon>Bifurcata</taxon>
        <taxon>Unidentata</taxon>
        <taxon>Episquamata</taxon>
        <taxon>Toxicofera</taxon>
        <taxon>Iguania</taxon>
        <taxon>Dactyloidae</taxon>
        <taxon>Anolis</taxon>
    </lineage>
</organism>
<accession>A0A803SLH1</accession>
<reference evidence="4" key="1">
    <citation type="submission" date="2009-12" db="EMBL/GenBank/DDBJ databases">
        <title>The Genome Sequence of Anolis carolinensis (Green Anole Lizard).</title>
        <authorList>
            <consortium name="The Genome Sequencing Platform"/>
            <person name="Di Palma F."/>
            <person name="Alfoldi J."/>
            <person name="Heiman D."/>
            <person name="Young S."/>
            <person name="Grabherr M."/>
            <person name="Johnson J."/>
            <person name="Lander E.S."/>
            <person name="Lindblad-Toh K."/>
        </authorList>
    </citation>
    <scope>NUCLEOTIDE SEQUENCE [LARGE SCALE GENOMIC DNA]</scope>
    <source>
        <strain evidence="4">JBL SC #1</strain>
    </source>
</reference>
<keyword evidence="5" id="KW-1185">Reference proteome</keyword>
<dbReference type="Proteomes" id="UP000001646">
    <property type="component" value="Unplaced"/>
</dbReference>
<dbReference type="PANTHER" id="PTHR45781:SF3">
    <property type="entry name" value="TOX HIGH MOBILITY GROUP BOX FAMILY MEMBER 3"/>
    <property type="match status" value="1"/>
</dbReference>
<dbReference type="PANTHER" id="PTHR45781">
    <property type="entry name" value="AGAP000281-PA"/>
    <property type="match status" value="1"/>
</dbReference>
<dbReference type="GO" id="GO:0005634">
    <property type="term" value="C:nucleus"/>
    <property type="evidence" value="ECO:0007669"/>
    <property type="project" value="UniProtKB-SubCell"/>
</dbReference>
<reference evidence="4" key="2">
    <citation type="submission" date="2025-08" db="UniProtKB">
        <authorList>
            <consortium name="Ensembl"/>
        </authorList>
    </citation>
    <scope>IDENTIFICATION</scope>
</reference>
<evidence type="ECO:0000313" key="4">
    <source>
        <dbReference type="Ensembl" id="ENSACAP00000023811.1"/>
    </source>
</evidence>
<keyword evidence="3" id="KW-0539">Nucleus</keyword>
<name>A0A803SLH1_ANOCA</name>
<sequence>FQFPGIPRDILLGTLNIQQCSINSHSLFFKQTFHTPSLGDEEFEIPPITPPPELDPTSLGMADILLPFQGLSDQLAAQGNENVAPWTESNFLTISSHCLPTCMKK</sequence>
<dbReference type="InterPro" id="IPR051365">
    <property type="entry name" value="TOX_HMG-box_domain"/>
</dbReference>
<evidence type="ECO:0000256" key="1">
    <source>
        <dbReference type="ARBA" id="ARBA00004123"/>
    </source>
</evidence>
<evidence type="ECO:0000256" key="3">
    <source>
        <dbReference type="ARBA" id="ARBA00023242"/>
    </source>
</evidence>
<dbReference type="InParanoid" id="A0A803SLH1"/>
<proteinExistence type="predicted"/>
<protein>
    <submittedName>
        <fullName evidence="4">Uncharacterized protein</fullName>
    </submittedName>
</protein>
<dbReference type="Ensembl" id="ENSACAT00000039395.1">
    <property type="protein sequence ID" value="ENSACAP00000023811.1"/>
    <property type="gene ID" value="ENSACAG00000043219.1"/>
</dbReference>
<evidence type="ECO:0000256" key="2">
    <source>
        <dbReference type="ARBA" id="ARBA00023125"/>
    </source>
</evidence>
<evidence type="ECO:0000313" key="5">
    <source>
        <dbReference type="Proteomes" id="UP000001646"/>
    </source>
</evidence>
<keyword evidence="2" id="KW-0238">DNA-binding</keyword>
<reference evidence="4" key="3">
    <citation type="submission" date="2025-09" db="UniProtKB">
        <authorList>
            <consortium name="Ensembl"/>
        </authorList>
    </citation>
    <scope>IDENTIFICATION</scope>
</reference>
<dbReference type="GO" id="GO:0003677">
    <property type="term" value="F:DNA binding"/>
    <property type="evidence" value="ECO:0007669"/>
    <property type="project" value="UniProtKB-KW"/>
</dbReference>
<comment type="subcellular location">
    <subcellularLocation>
        <location evidence="1">Nucleus</location>
    </subcellularLocation>
</comment>
<dbReference type="AlphaFoldDB" id="A0A803SLH1"/>